<evidence type="ECO:0000313" key="1">
    <source>
        <dbReference type="EMBL" id="EFB33076.1"/>
    </source>
</evidence>
<evidence type="ECO:0000313" key="2">
    <source>
        <dbReference type="Proteomes" id="UP000004079"/>
    </source>
</evidence>
<comment type="caution">
    <text evidence="1">The sequence shown here is derived from an EMBL/GenBank/DDBJ whole genome shotgun (WGS) entry which is preliminary data.</text>
</comment>
<organism evidence="1 2">
    <name type="scientific">Segatella oris F0302</name>
    <dbReference type="NCBI Taxonomy" id="649760"/>
    <lineage>
        <taxon>Bacteria</taxon>
        <taxon>Pseudomonadati</taxon>
        <taxon>Bacteroidota</taxon>
        <taxon>Bacteroidia</taxon>
        <taxon>Bacteroidales</taxon>
        <taxon>Prevotellaceae</taxon>
        <taxon>Segatella</taxon>
    </lineage>
</organism>
<protein>
    <submittedName>
        <fullName evidence="1">Uncharacterized protein</fullName>
    </submittedName>
</protein>
<sequence length="42" mass="5051">MPDNECLYSKHGLMSKKRYTIITKNEEKSSVFRFLFFIFATE</sequence>
<dbReference type="AlphaFoldDB" id="D1QNL7"/>
<name>D1QNL7_9BACT</name>
<dbReference type="Proteomes" id="UP000004079">
    <property type="component" value="Unassembled WGS sequence"/>
</dbReference>
<dbReference type="HOGENOM" id="CLU_3255879_0_0_10"/>
<gene>
    <name evidence="1" type="ORF">HMPREF0971_00625</name>
</gene>
<accession>D1QNL7</accession>
<dbReference type="STRING" id="649760.HMPREF0971_00625"/>
<reference evidence="1 2" key="1">
    <citation type="submission" date="2009-11" db="EMBL/GenBank/DDBJ databases">
        <authorList>
            <person name="Weinstock G."/>
            <person name="Sodergren E."/>
            <person name="Clifton S."/>
            <person name="Fulton L."/>
            <person name="Fulton B."/>
            <person name="Courtney L."/>
            <person name="Fronick C."/>
            <person name="Harrison M."/>
            <person name="Strong C."/>
            <person name="Farmer C."/>
            <person name="Delahaunty K."/>
            <person name="Markovic C."/>
            <person name="Hall O."/>
            <person name="Minx P."/>
            <person name="Tomlinson C."/>
            <person name="Mitreva M."/>
            <person name="Nelson J."/>
            <person name="Hou S."/>
            <person name="Wollam A."/>
            <person name="Pepin K.H."/>
            <person name="Johnson M."/>
            <person name="Bhonagiri V."/>
            <person name="Nash W.E."/>
            <person name="Warren W."/>
            <person name="Chinwalla A."/>
            <person name="Mardis E.R."/>
            <person name="Wilson R.K."/>
        </authorList>
    </citation>
    <scope>NUCLEOTIDE SEQUENCE [LARGE SCALE GENOMIC DNA]</scope>
    <source>
        <strain evidence="1 2">F0302</strain>
    </source>
</reference>
<dbReference type="EMBL" id="ACUZ02000005">
    <property type="protein sequence ID" value="EFB33076.1"/>
    <property type="molecule type" value="Genomic_DNA"/>
</dbReference>
<proteinExistence type="predicted"/>